<sequence>MAGQRAAIFLLVPSYPLCQIRHLVCTDSNSLKIGFCPRIFQYLVHMPPKQNATFLARQLEPRKQLDYDRYDRSCMNG</sequence>
<gene>
    <name evidence="1" type="ORF">XELAEV_18040510mg</name>
</gene>
<proteinExistence type="predicted"/>
<reference evidence="2" key="1">
    <citation type="journal article" date="2016" name="Nature">
        <title>Genome evolution in the allotetraploid frog Xenopus laevis.</title>
        <authorList>
            <person name="Session A.M."/>
            <person name="Uno Y."/>
            <person name="Kwon T."/>
            <person name="Chapman J.A."/>
            <person name="Toyoda A."/>
            <person name="Takahashi S."/>
            <person name="Fukui A."/>
            <person name="Hikosaka A."/>
            <person name="Suzuki A."/>
            <person name="Kondo M."/>
            <person name="van Heeringen S.J."/>
            <person name="Quigley I."/>
            <person name="Heinz S."/>
            <person name="Ogino H."/>
            <person name="Ochi H."/>
            <person name="Hellsten U."/>
            <person name="Lyons J.B."/>
            <person name="Simakov O."/>
            <person name="Putnam N."/>
            <person name="Stites J."/>
            <person name="Kuroki Y."/>
            <person name="Tanaka T."/>
            <person name="Michiue T."/>
            <person name="Watanabe M."/>
            <person name="Bogdanovic O."/>
            <person name="Lister R."/>
            <person name="Georgiou G."/>
            <person name="Paranjpe S.S."/>
            <person name="van Kruijsbergen I."/>
            <person name="Shu S."/>
            <person name="Carlson J."/>
            <person name="Kinoshita T."/>
            <person name="Ohta Y."/>
            <person name="Mawaribuchi S."/>
            <person name="Jenkins J."/>
            <person name="Grimwood J."/>
            <person name="Schmutz J."/>
            <person name="Mitros T."/>
            <person name="Mozaffari S.V."/>
            <person name="Suzuki Y."/>
            <person name="Haramoto Y."/>
            <person name="Yamamoto T.S."/>
            <person name="Takagi C."/>
            <person name="Heald R."/>
            <person name="Miller K."/>
            <person name="Haudenschild C."/>
            <person name="Kitzman J."/>
            <person name="Nakayama T."/>
            <person name="Izutsu Y."/>
            <person name="Robert J."/>
            <person name="Fortriede J."/>
            <person name="Burns K."/>
            <person name="Lotay V."/>
            <person name="Karimi K."/>
            <person name="Yasuoka Y."/>
            <person name="Dichmann D.S."/>
            <person name="Flajnik M.F."/>
            <person name="Houston D.W."/>
            <person name="Shendure J."/>
            <person name="DuPasquier L."/>
            <person name="Vize P.D."/>
            <person name="Zorn A.M."/>
            <person name="Ito M."/>
            <person name="Marcotte E.M."/>
            <person name="Wallingford J.B."/>
            <person name="Ito Y."/>
            <person name="Asashima M."/>
            <person name="Ueno N."/>
            <person name="Matsuda Y."/>
            <person name="Veenstra G.J."/>
            <person name="Fujiyama A."/>
            <person name="Harland R.M."/>
            <person name="Taira M."/>
            <person name="Rokhsar D.S."/>
        </authorList>
    </citation>
    <scope>NUCLEOTIDE SEQUENCE [LARGE SCALE GENOMIC DNA]</scope>
    <source>
        <strain evidence="2">J</strain>
    </source>
</reference>
<evidence type="ECO:0000313" key="1">
    <source>
        <dbReference type="EMBL" id="OCT69200.1"/>
    </source>
</evidence>
<protein>
    <submittedName>
        <fullName evidence="1">Uncharacterized protein</fullName>
    </submittedName>
</protein>
<dbReference type="AlphaFoldDB" id="A0A974H949"/>
<dbReference type="EMBL" id="CM004480">
    <property type="protein sequence ID" value="OCT69200.1"/>
    <property type="molecule type" value="Genomic_DNA"/>
</dbReference>
<organism evidence="1 2">
    <name type="scientific">Xenopus laevis</name>
    <name type="common">African clawed frog</name>
    <dbReference type="NCBI Taxonomy" id="8355"/>
    <lineage>
        <taxon>Eukaryota</taxon>
        <taxon>Metazoa</taxon>
        <taxon>Chordata</taxon>
        <taxon>Craniata</taxon>
        <taxon>Vertebrata</taxon>
        <taxon>Euteleostomi</taxon>
        <taxon>Amphibia</taxon>
        <taxon>Batrachia</taxon>
        <taxon>Anura</taxon>
        <taxon>Pipoidea</taxon>
        <taxon>Pipidae</taxon>
        <taxon>Xenopodinae</taxon>
        <taxon>Xenopus</taxon>
        <taxon>Xenopus</taxon>
    </lineage>
</organism>
<accession>A0A974H949</accession>
<dbReference type="Proteomes" id="UP000694892">
    <property type="component" value="Chromosome 8L"/>
</dbReference>
<name>A0A974H949_XENLA</name>
<evidence type="ECO:0000313" key="2">
    <source>
        <dbReference type="Proteomes" id="UP000694892"/>
    </source>
</evidence>